<name>A0A979FZW1_CHIPD</name>
<dbReference type="PROSITE" id="PS00094">
    <property type="entry name" value="C5_MTASE_1"/>
    <property type="match status" value="1"/>
</dbReference>
<keyword evidence="3 6" id="KW-0949">S-adenosyl-L-methionine</keyword>
<dbReference type="EC" id="2.1.1.37" evidence="8"/>
<dbReference type="PANTHER" id="PTHR10629">
    <property type="entry name" value="CYTOSINE-SPECIFIC METHYLTRANSFERASE"/>
    <property type="match status" value="1"/>
</dbReference>
<evidence type="ECO:0000256" key="5">
    <source>
        <dbReference type="ARBA" id="ARBA00047422"/>
    </source>
</evidence>
<evidence type="ECO:0000256" key="2">
    <source>
        <dbReference type="ARBA" id="ARBA00022679"/>
    </source>
</evidence>
<dbReference type="AlphaFoldDB" id="A0A979FZW1"/>
<comment type="similarity">
    <text evidence="6 7">Belongs to the class I-like SAM-binding methyltransferase superfamily. C5-methyltransferase family.</text>
</comment>
<dbReference type="InterPro" id="IPR018117">
    <property type="entry name" value="C5_DNA_meth_AS"/>
</dbReference>
<dbReference type="GO" id="GO:0003886">
    <property type="term" value="F:DNA (cytosine-5-)-methyltransferase activity"/>
    <property type="evidence" value="ECO:0007669"/>
    <property type="project" value="UniProtKB-EC"/>
</dbReference>
<keyword evidence="2 6" id="KW-0808">Transferase</keyword>
<dbReference type="PROSITE" id="PS51679">
    <property type="entry name" value="SAM_MT_C5"/>
    <property type="match status" value="1"/>
</dbReference>
<keyword evidence="1 6" id="KW-0489">Methyltransferase</keyword>
<evidence type="ECO:0000256" key="6">
    <source>
        <dbReference type="PROSITE-ProRule" id="PRU01016"/>
    </source>
</evidence>
<proteinExistence type="inferred from homology"/>
<dbReference type="EMBL" id="CP001699">
    <property type="protein sequence ID" value="ACU58142.1"/>
    <property type="molecule type" value="Genomic_DNA"/>
</dbReference>
<dbReference type="Proteomes" id="UP000002215">
    <property type="component" value="Chromosome"/>
</dbReference>
<protein>
    <recommendedName>
        <fullName evidence="8">Cytosine-specific methyltransferase</fullName>
        <ecNumber evidence="8">2.1.1.37</ecNumber>
    </recommendedName>
</protein>
<dbReference type="GO" id="GO:0044027">
    <property type="term" value="P:negative regulation of gene expression via chromosomal CpG island methylation"/>
    <property type="evidence" value="ECO:0007669"/>
    <property type="project" value="TreeGrafter"/>
</dbReference>
<dbReference type="RefSeq" id="WP_012788318.1">
    <property type="nucleotide sequence ID" value="NC_013132.1"/>
</dbReference>
<evidence type="ECO:0000256" key="3">
    <source>
        <dbReference type="ARBA" id="ARBA00022691"/>
    </source>
</evidence>
<feature type="active site" evidence="6">
    <location>
        <position position="86"/>
    </location>
</feature>
<dbReference type="GO" id="GO:0032259">
    <property type="term" value="P:methylation"/>
    <property type="evidence" value="ECO:0007669"/>
    <property type="project" value="UniProtKB-KW"/>
</dbReference>
<dbReference type="InterPro" id="IPR001525">
    <property type="entry name" value="C5_MeTfrase"/>
</dbReference>
<evidence type="ECO:0000256" key="8">
    <source>
        <dbReference type="RuleBase" id="RU000417"/>
    </source>
</evidence>
<accession>A0A979FZW1</accession>
<dbReference type="InterPro" id="IPR029063">
    <property type="entry name" value="SAM-dependent_MTases_sf"/>
</dbReference>
<dbReference type="Pfam" id="PF00145">
    <property type="entry name" value="DNA_methylase"/>
    <property type="match status" value="1"/>
</dbReference>
<dbReference type="PANTHER" id="PTHR10629:SF52">
    <property type="entry name" value="DNA (CYTOSINE-5)-METHYLTRANSFERASE 1"/>
    <property type="match status" value="1"/>
</dbReference>
<reference evidence="9 10" key="2">
    <citation type="journal article" date="2010" name="Stand. Genomic Sci.">
        <title>Complete genome sequence of Chitinophaga pinensis type strain (UQM 2034).</title>
        <authorList>
            <person name="Glavina Del Rio T."/>
            <person name="Abt B."/>
            <person name="Spring S."/>
            <person name="Lapidus A."/>
            <person name="Nolan M."/>
            <person name="Tice H."/>
            <person name="Copeland A."/>
            <person name="Cheng J.F."/>
            <person name="Chen F."/>
            <person name="Bruce D."/>
            <person name="Goodwin L."/>
            <person name="Pitluck S."/>
            <person name="Ivanova N."/>
            <person name="Mavromatis K."/>
            <person name="Mikhailova N."/>
            <person name="Pati A."/>
            <person name="Chen A."/>
            <person name="Palaniappan K."/>
            <person name="Land M."/>
            <person name="Hauser L."/>
            <person name="Chang Y.J."/>
            <person name="Jeffries C.D."/>
            <person name="Chain P."/>
            <person name="Saunders E."/>
            <person name="Detter J.C."/>
            <person name="Brettin T."/>
            <person name="Rohde M."/>
            <person name="Goker M."/>
            <person name="Bristow J."/>
            <person name="Eisen J.A."/>
            <person name="Markowitz V."/>
            <person name="Hugenholtz P."/>
            <person name="Kyrpides N.C."/>
            <person name="Klenk H.P."/>
            <person name="Lucas S."/>
        </authorList>
    </citation>
    <scope>NUCLEOTIDE SEQUENCE [LARGE SCALE GENOMIC DNA]</scope>
    <source>
        <strain evidence="10">ATCC 43595 / DSM 2588 / LMG 13176 / NBRC 15968 / NCIMB 11800 / UQM 2034</strain>
    </source>
</reference>
<gene>
    <name evidence="9" type="ordered locus">Cpin_0644</name>
</gene>
<dbReference type="PRINTS" id="PR00105">
    <property type="entry name" value="C5METTRFRASE"/>
</dbReference>
<dbReference type="Gene3D" id="3.40.50.150">
    <property type="entry name" value="Vaccinia Virus protein VP39"/>
    <property type="match status" value="1"/>
</dbReference>
<evidence type="ECO:0000256" key="7">
    <source>
        <dbReference type="RuleBase" id="RU000416"/>
    </source>
</evidence>
<comment type="catalytic activity">
    <reaction evidence="5 8">
        <text>a 2'-deoxycytidine in DNA + S-adenosyl-L-methionine = a 5-methyl-2'-deoxycytidine in DNA + S-adenosyl-L-homocysteine + H(+)</text>
        <dbReference type="Rhea" id="RHEA:13681"/>
        <dbReference type="Rhea" id="RHEA-COMP:11369"/>
        <dbReference type="Rhea" id="RHEA-COMP:11370"/>
        <dbReference type="ChEBI" id="CHEBI:15378"/>
        <dbReference type="ChEBI" id="CHEBI:57856"/>
        <dbReference type="ChEBI" id="CHEBI:59789"/>
        <dbReference type="ChEBI" id="CHEBI:85452"/>
        <dbReference type="ChEBI" id="CHEBI:85454"/>
        <dbReference type="EC" id="2.1.1.37"/>
    </reaction>
</comment>
<dbReference type="SUPFAM" id="SSF53335">
    <property type="entry name" value="S-adenosyl-L-methionine-dependent methyltransferases"/>
    <property type="match status" value="1"/>
</dbReference>
<sequence>MEKIKVLDLYCGYGGLSMGFEFTKAFEVVGGIDFYDWAVKTFYYNHPQLNKLKVINKPCDMTNLETSEVLKDIGGKPDIIVGGPPCQGFSFAGKRLDEYMHDKRNEQVFHFLRFIKEIKPKAFLMENVAGIRVTGQQKKGQLIDYLIEEYEKMGYATSWQVVNSADYRVPQNRKRFMLVGVLKGKKFIFPEAPIQDNNLFGGEERLTVYDALSDLPSPNHEEPQLHTIQPLTPLQKFLRNETDTIANHLVTVHGEEMIERLKKQENGTRLYPNWNHSWYKLDPKRPSPAVKENHRAPFVHFREPRATSPRECARLQTVPDSYVFLGTKTAQLIMIGNAVPAILSAHVATEIARQIFKVEPKTPWDKQNNPLTKNWLPEATKENLVSNCAI</sequence>
<dbReference type="GO" id="GO:0009307">
    <property type="term" value="P:DNA restriction-modification system"/>
    <property type="evidence" value="ECO:0007669"/>
    <property type="project" value="UniProtKB-KW"/>
</dbReference>
<dbReference type="GO" id="GO:0003677">
    <property type="term" value="F:DNA binding"/>
    <property type="evidence" value="ECO:0007669"/>
    <property type="project" value="TreeGrafter"/>
</dbReference>
<dbReference type="NCBIfam" id="TIGR00675">
    <property type="entry name" value="dcm"/>
    <property type="match status" value="1"/>
</dbReference>
<keyword evidence="4" id="KW-0680">Restriction system</keyword>
<evidence type="ECO:0000256" key="4">
    <source>
        <dbReference type="ARBA" id="ARBA00022747"/>
    </source>
</evidence>
<dbReference type="KEGG" id="cpi:Cpin_0644"/>
<dbReference type="InterPro" id="IPR050390">
    <property type="entry name" value="C5-Methyltransferase"/>
</dbReference>
<evidence type="ECO:0000313" key="9">
    <source>
        <dbReference type="EMBL" id="ACU58142.1"/>
    </source>
</evidence>
<dbReference type="REBASE" id="21628">
    <property type="entry name" value="M.CpiORF644P"/>
</dbReference>
<reference evidence="10" key="1">
    <citation type="submission" date="2009-08" db="EMBL/GenBank/DDBJ databases">
        <title>The complete genome of Chitinophaga pinensis DSM 2588.</title>
        <authorList>
            <consortium name="US DOE Joint Genome Institute (JGI-PGF)"/>
            <person name="Lucas S."/>
            <person name="Copeland A."/>
            <person name="Lapidus A."/>
            <person name="Glavina del Rio T."/>
            <person name="Dalin E."/>
            <person name="Tice H."/>
            <person name="Bruce D."/>
            <person name="Goodwin L."/>
            <person name="Pitluck S."/>
            <person name="Kyrpides N."/>
            <person name="Mavromatis K."/>
            <person name="Ivanova N."/>
            <person name="Mikhailova N."/>
            <person name="Sims D."/>
            <person name="Meinche L."/>
            <person name="Brettin T."/>
            <person name="Detter J.C."/>
            <person name="Han C."/>
            <person name="Larimer F."/>
            <person name="Land M."/>
            <person name="Hauser L."/>
            <person name="Markowitz V."/>
            <person name="Cheng J.-F."/>
            <person name="Hugenholtz P."/>
            <person name="Woyke T."/>
            <person name="Wu D."/>
            <person name="Spring S."/>
            <person name="Klenk H.-P."/>
            <person name="Eisen J.A."/>
        </authorList>
    </citation>
    <scope>NUCLEOTIDE SEQUENCE [LARGE SCALE GENOMIC DNA]</scope>
    <source>
        <strain evidence="10">ATCC 43595 / DSM 2588 / LMG 13176 / NBRC 15968 / NCIMB 11800 / UQM 2034</strain>
    </source>
</reference>
<dbReference type="Gene3D" id="3.90.120.10">
    <property type="entry name" value="DNA Methylase, subunit A, domain 2"/>
    <property type="match status" value="1"/>
</dbReference>
<evidence type="ECO:0000313" key="10">
    <source>
        <dbReference type="Proteomes" id="UP000002215"/>
    </source>
</evidence>
<organism evidence="9 10">
    <name type="scientific">Chitinophaga pinensis (strain ATCC 43595 / DSM 2588 / LMG 13176 / NBRC 15968 / NCIMB 11800 / UQM 2034)</name>
    <dbReference type="NCBI Taxonomy" id="485918"/>
    <lineage>
        <taxon>Bacteria</taxon>
        <taxon>Pseudomonadati</taxon>
        <taxon>Bacteroidota</taxon>
        <taxon>Chitinophagia</taxon>
        <taxon>Chitinophagales</taxon>
        <taxon>Chitinophagaceae</taxon>
        <taxon>Chitinophaga</taxon>
    </lineage>
</organism>
<evidence type="ECO:0000256" key="1">
    <source>
        <dbReference type="ARBA" id="ARBA00022603"/>
    </source>
</evidence>